<gene>
    <name evidence="1" type="ORF">SAMN06296020_10172</name>
</gene>
<proteinExistence type="predicted"/>
<dbReference type="AlphaFoldDB" id="A0AA45WT89"/>
<reference evidence="1" key="1">
    <citation type="submission" date="2017-05" db="EMBL/GenBank/DDBJ databases">
        <authorList>
            <person name="Varghese N."/>
            <person name="Submissions S."/>
        </authorList>
    </citation>
    <scope>NUCLEOTIDE SEQUENCE</scope>
    <source>
        <strain evidence="1">Su22</strain>
    </source>
</reference>
<dbReference type="RefSeq" id="WP_283407437.1">
    <property type="nucleotide sequence ID" value="NZ_FXUF01000001.1"/>
</dbReference>
<dbReference type="Pfam" id="PF19570">
    <property type="entry name" value="DUF6088"/>
    <property type="match status" value="1"/>
</dbReference>
<dbReference type="InterPro" id="IPR045738">
    <property type="entry name" value="DUF6088"/>
</dbReference>
<organism evidence="1 2">
    <name type="scientific">Anoxynatronum buryatiense</name>
    <dbReference type="NCBI Taxonomy" id="489973"/>
    <lineage>
        <taxon>Bacteria</taxon>
        <taxon>Bacillati</taxon>
        <taxon>Bacillota</taxon>
        <taxon>Clostridia</taxon>
        <taxon>Eubacteriales</taxon>
        <taxon>Clostridiaceae</taxon>
        <taxon>Anoxynatronum</taxon>
    </lineage>
</organism>
<comment type="caution">
    <text evidence="1">The sequence shown here is derived from an EMBL/GenBank/DDBJ whole genome shotgun (WGS) entry which is preliminary data.</text>
</comment>
<keyword evidence="2" id="KW-1185">Reference proteome</keyword>
<dbReference type="EMBL" id="FXUF01000001">
    <property type="protein sequence ID" value="SMP38259.1"/>
    <property type="molecule type" value="Genomic_DNA"/>
</dbReference>
<sequence>MTSNKVMESMIQRIDASPKGKAFVLSDFADLGSYDAVKKAFSRLAAEGKLIRVHRGIYQKPDYNEFLQQEVALSPREVAEAIARAYGWRIVPSGEAALNQMGLSTQVPAVYEYVTDGPHKTIRHDQFVIKFKRRTNREISEISPKSALLIEAIKAIGKEEMNNEIRAKMMRKFNQAEKKKLLKEAQRTRSWVYEEIKNMTSERTF</sequence>
<accession>A0AA45WT89</accession>
<protein>
    <submittedName>
        <fullName evidence="1">Transcriptional regulator, AbiEi antitoxin, Type IV TA system</fullName>
    </submittedName>
</protein>
<evidence type="ECO:0000313" key="2">
    <source>
        <dbReference type="Proteomes" id="UP001158066"/>
    </source>
</evidence>
<dbReference type="Proteomes" id="UP001158066">
    <property type="component" value="Unassembled WGS sequence"/>
</dbReference>
<evidence type="ECO:0000313" key="1">
    <source>
        <dbReference type="EMBL" id="SMP38259.1"/>
    </source>
</evidence>
<name>A0AA45WT89_9CLOT</name>